<dbReference type="EMBL" id="CAJNNW010027631">
    <property type="protein sequence ID" value="CAE8692415.1"/>
    <property type="molecule type" value="Genomic_DNA"/>
</dbReference>
<comment type="caution">
    <text evidence="2">The sequence shown here is derived from an EMBL/GenBank/DDBJ whole genome shotgun (WGS) entry which is preliminary data.</text>
</comment>
<feature type="region of interest" description="Disordered" evidence="1">
    <location>
        <begin position="1"/>
        <end position="62"/>
    </location>
</feature>
<feature type="compositionally biased region" description="Polar residues" evidence="1">
    <location>
        <begin position="183"/>
        <end position="201"/>
    </location>
</feature>
<feature type="compositionally biased region" description="Low complexity" evidence="1">
    <location>
        <begin position="214"/>
        <end position="225"/>
    </location>
</feature>
<protein>
    <submittedName>
        <fullName evidence="2">Uncharacterized protein</fullName>
    </submittedName>
</protein>
<feature type="non-terminal residue" evidence="2">
    <location>
        <position position="1"/>
    </location>
</feature>
<reference evidence="2" key="1">
    <citation type="submission" date="2021-02" db="EMBL/GenBank/DDBJ databases">
        <authorList>
            <person name="Dougan E. K."/>
            <person name="Rhodes N."/>
            <person name="Thang M."/>
            <person name="Chan C."/>
        </authorList>
    </citation>
    <scope>NUCLEOTIDE SEQUENCE</scope>
</reference>
<proteinExistence type="predicted"/>
<evidence type="ECO:0000313" key="3">
    <source>
        <dbReference type="Proteomes" id="UP000626109"/>
    </source>
</evidence>
<evidence type="ECO:0000313" key="2">
    <source>
        <dbReference type="EMBL" id="CAE8692415.1"/>
    </source>
</evidence>
<feature type="compositionally biased region" description="Polar residues" evidence="1">
    <location>
        <begin position="1"/>
        <end position="15"/>
    </location>
</feature>
<accession>A0A813K1E2</accession>
<organism evidence="2 3">
    <name type="scientific">Polarella glacialis</name>
    <name type="common">Dinoflagellate</name>
    <dbReference type="NCBI Taxonomy" id="89957"/>
    <lineage>
        <taxon>Eukaryota</taxon>
        <taxon>Sar</taxon>
        <taxon>Alveolata</taxon>
        <taxon>Dinophyceae</taxon>
        <taxon>Suessiales</taxon>
        <taxon>Suessiaceae</taxon>
        <taxon>Polarella</taxon>
    </lineage>
</organism>
<feature type="non-terminal residue" evidence="2">
    <location>
        <position position="258"/>
    </location>
</feature>
<dbReference type="AlphaFoldDB" id="A0A813K1E2"/>
<feature type="compositionally biased region" description="Basic and acidic residues" evidence="1">
    <location>
        <begin position="52"/>
        <end position="62"/>
    </location>
</feature>
<dbReference type="Proteomes" id="UP000626109">
    <property type="component" value="Unassembled WGS sequence"/>
</dbReference>
<evidence type="ECO:0000256" key="1">
    <source>
        <dbReference type="SAM" id="MobiDB-lite"/>
    </source>
</evidence>
<sequence length="258" mass="28340">GSNETGLSKVSSFDGSKSLVLRGQHDDDDSEMDEEHLEMMEQAGYAEEQEAEREKQERKERADVPAFLKQEKERLVREGAALGYDKYIITRTIRDGIAAATLEVLVDNIMNAGYGKSMTYKEAAVEAIPDDEPDLSPKSRSVTTLPGQMIMTLPGQPLGQSQILGADRLTLESMSRHTKDTTANESESQRMNLLTVGGQSRRNTKLTDQGRPLSPSSVVSPPTVSRKGSLPLSDHGPIDYLAEGPWDRARVYDGTASR</sequence>
<feature type="region of interest" description="Disordered" evidence="1">
    <location>
        <begin position="175"/>
        <end position="258"/>
    </location>
</feature>
<feature type="compositionally biased region" description="Acidic residues" evidence="1">
    <location>
        <begin position="26"/>
        <end position="36"/>
    </location>
</feature>
<gene>
    <name evidence="2" type="ORF">PGLA2088_LOCUS27858</name>
</gene>
<name>A0A813K1E2_POLGL</name>